<name>A0A6S7G7K5_PARCT</name>
<reference evidence="2" key="1">
    <citation type="submission" date="2020-04" db="EMBL/GenBank/DDBJ databases">
        <authorList>
            <person name="Alioto T."/>
            <person name="Alioto T."/>
            <person name="Gomez Garrido J."/>
        </authorList>
    </citation>
    <scope>NUCLEOTIDE SEQUENCE</scope>
    <source>
        <strain evidence="2">A484AB</strain>
    </source>
</reference>
<evidence type="ECO:0000313" key="3">
    <source>
        <dbReference type="Proteomes" id="UP001152795"/>
    </source>
</evidence>
<comment type="caution">
    <text evidence="2">The sequence shown here is derived from an EMBL/GenBank/DDBJ whole genome shotgun (WGS) entry which is preliminary data.</text>
</comment>
<evidence type="ECO:0000313" key="2">
    <source>
        <dbReference type="EMBL" id="CAB3984667.1"/>
    </source>
</evidence>
<evidence type="ECO:0000259" key="1">
    <source>
        <dbReference type="Pfam" id="PF18701"/>
    </source>
</evidence>
<dbReference type="PANTHER" id="PTHR47331:SF5">
    <property type="entry name" value="RIBONUCLEASE H"/>
    <property type="match status" value="1"/>
</dbReference>
<keyword evidence="3" id="KW-1185">Reference proteome</keyword>
<dbReference type="AlphaFoldDB" id="A0A6S7G7K5"/>
<dbReference type="InterPro" id="IPR040676">
    <property type="entry name" value="DUF5641"/>
</dbReference>
<gene>
    <name evidence="2" type="ORF">PACLA_8A030530</name>
</gene>
<dbReference type="EMBL" id="CACRXK020000770">
    <property type="protein sequence ID" value="CAB3984667.1"/>
    <property type="molecule type" value="Genomic_DNA"/>
</dbReference>
<dbReference type="Pfam" id="PF18701">
    <property type="entry name" value="DUF5641"/>
    <property type="match status" value="1"/>
</dbReference>
<organism evidence="2 3">
    <name type="scientific">Paramuricea clavata</name>
    <name type="common">Red gorgonian</name>
    <name type="synonym">Violescent sea-whip</name>
    <dbReference type="NCBI Taxonomy" id="317549"/>
    <lineage>
        <taxon>Eukaryota</taxon>
        <taxon>Metazoa</taxon>
        <taxon>Cnidaria</taxon>
        <taxon>Anthozoa</taxon>
        <taxon>Octocorallia</taxon>
        <taxon>Malacalcyonacea</taxon>
        <taxon>Plexauridae</taxon>
        <taxon>Paramuricea</taxon>
    </lineage>
</organism>
<dbReference type="PANTHER" id="PTHR47331">
    <property type="entry name" value="PHD-TYPE DOMAIN-CONTAINING PROTEIN"/>
    <property type="match status" value="1"/>
</dbReference>
<accession>A0A6S7G7K5</accession>
<dbReference type="Proteomes" id="UP001152795">
    <property type="component" value="Unassembled WGS sequence"/>
</dbReference>
<feature type="domain" description="DUF5641" evidence="1">
    <location>
        <begin position="116"/>
        <end position="215"/>
    </location>
</feature>
<proteinExistence type="predicted"/>
<protein>
    <recommendedName>
        <fullName evidence="1">DUF5641 domain-containing protein</fullName>
    </recommendedName>
</protein>
<sequence length="245" mass="28579">MIGPQLPDDSKTKILGVNWNVETDSLYYEFNEIQRYARTLPPAKLTVLKLVTKIFNPLELLSAFTIKLKMMFQSMCKDKTDWDEELRGEMRVIYDELVNELTQLSANRAKFSLANRAKHHRRILEHFVNRCRREYLLSLREKSRVNANRQNIATISVGDIMIIMNEKTKQQFWKFARVEDLLPGQDGVVRAARVRVACSEGKPNVLLRSIAQLIPLEFTERLEEMEGEAARRRRRQGTRARNKGT</sequence>